<dbReference type="PANTHER" id="PTHR11439">
    <property type="entry name" value="GAG-POL-RELATED RETROTRANSPOSON"/>
    <property type="match status" value="1"/>
</dbReference>
<name>A0A9Q4IIV6_9CORY</name>
<dbReference type="PANTHER" id="PTHR11439:SF483">
    <property type="entry name" value="PEPTIDE SYNTHASE GLIP-LIKE, PUTATIVE (AFU_ORTHOLOGUE AFUA_3G12920)-RELATED"/>
    <property type="match status" value="1"/>
</dbReference>
<gene>
    <name evidence="1" type="ORF">NUW87_11485</name>
</gene>
<comment type="caution">
    <text evidence="1">The sequence shown here is derived from an EMBL/GenBank/DDBJ whole genome shotgun (WGS) entry which is preliminary data.</text>
</comment>
<dbReference type="EMBL" id="JANRML010000108">
    <property type="protein sequence ID" value="MCZ2221972.1"/>
    <property type="molecule type" value="Genomic_DNA"/>
</dbReference>
<proteinExistence type="predicted"/>
<sequence>SHWKAAKRILRYVRGTVQFGIHYSSGGTPLLVGFTDSDWAGDPDDRKSTAGYVFSLGSGPVTWACKKQ</sequence>
<feature type="non-terminal residue" evidence="1">
    <location>
        <position position="1"/>
    </location>
</feature>
<organism evidence="1 2">
    <name type="scientific">Corynebacterium pilbarense</name>
    <dbReference type="NCBI Taxonomy" id="1288393"/>
    <lineage>
        <taxon>Bacteria</taxon>
        <taxon>Bacillati</taxon>
        <taxon>Actinomycetota</taxon>
        <taxon>Actinomycetes</taxon>
        <taxon>Mycobacteriales</taxon>
        <taxon>Corynebacteriaceae</taxon>
        <taxon>Corynebacterium</taxon>
    </lineage>
</organism>
<dbReference type="AlphaFoldDB" id="A0A9Q4IIV6"/>
<dbReference type="CDD" id="cd09272">
    <property type="entry name" value="RNase_HI_RT_Ty1"/>
    <property type="match status" value="1"/>
</dbReference>
<reference evidence="1" key="1">
    <citation type="submission" date="2022-08" db="EMBL/GenBank/DDBJ databases">
        <title>Corynebacterium sp. nov., isolated from clinical breast specimens.</title>
        <authorList>
            <person name="Zhang T."/>
        </authorList>
    </citation>
    <scope>NUCLEOTIDE SEQUENCE</scope>
    <source>
        <strain evidence="1">CCUG 57942</strain>
    </source>
</reference>
<evidence type="ECO:0000313" key="2">
    <source>
        <dbReference type="Proteomes" id="UP001071110"/>
    </source>
</evidence>
<accession>A0A9Q4IIV6</accession>
<evidence type="ECO:0000313" key="1">
    <source>
        <dbReference type="EMBL" id="MCZ2221972.1"/>
    </source>
</evidence>
<dbReference type="Proteomes" id="UP001071110">
    <property type="component" value="Unassembled WGS sequence"/>
</dbReference>
<dbReference type="RefSeq" id="WP_269028658.1">
    <property type="nucleotide sequence ID" value="NZ_JANRML010000108.1"/>
</dbReference>
<protein>
    <submittedName>
        <fullName evidence="1">Ty1/Copia family ribonuclease HI</fullName>
    </submittedName>
</protein>
<keyword evidence="2" id="KW-1185">Reference proteome</keyword>